<dbReference type="AlphaFoldDB" id="A0AA37PGV7"/>
<comment type="caution">
    <text evidence="1">The sequence shown here is derived from an EMBL/GenBank/DDBJ whole genome shotgun (WGS) entry which is preliminary data.</text>
</comment>
<gene>
    <name evidence="1" type="ORF">ColSpa_12124</name>
</gene>
<evidence type="ECO:0000313" key="2">
    <source>
        <dbReference type="Proteomes" id="UP001055115"/>
    </source>
</evidence>
<dbReference type="EMBL" id="BQXU01000057">
    <property type="protein sequence ID" value="GKT51943.1"/>
    <property type="molecule type" value="Genomic_DNA"/>
</dbReference>
<dbReference type="RefSeq" id="XP_049134293.1">
    <property type="nucleotide sequence ID" value="XM_049278336.1"/>
</dbReference>
<sequence length="86" mass="9560">MPDEQPFVIVMWIILRVVTENWGTEPPFYLLTPSVPHHVVGTALYGCLAIDPAARSAPSTFEAPVKEILSEDPYIDGSRMSMSALW</sequence>
<evidence type="ECO:0000313" key="1">
    <source>
        <dbReference type="EMBL" id="GKT51943.1"/>
    </source>
</evidence>
<proteinExistence type="predicted"/>
<name>A0AA37PGV7_9PEZI</name>
<dbReference type="GeneID" id="73332926"/>
<protein>
    <submittedName>
        <fullName evidence="1">Uncharacterized protein</fullName>
    </submittedName>
</protein>
<organism evidence="1 2">
    <name type="scientific">Colletotrichum spaethianum</name>
    <dbReference type="NCBI Taxonomy" id="700344"/>
    <lineage>
        <taxon>Eukaryota</taxon>
        <taxon>Fungi</taxon>
        <taxon>Dikarya</taxon>
        <taxon>Ascomycota</taxon>
        <taxon>Pezizomycotina</taxon>
        <taxon>Sordariomycetes</taxon>
        <taxon>Hypocreomycetidae</taxon>
        <taxon>Glomerellales</taxon>
        <taxon>Glomerellaceae</taxon>
        <taxon>Colletotrichum</taxon>
        <taxon>Colletotrichum spaethianum species complex</taxon>
    </lineage>
</organism>
<reference evidence="1 2" key="1">
    <citation type="submission" date="2022-03" db="EMBL/GenBank/DDBJ databases">
        <title>Genome data of Colletotrichum spp.</title>
        <authorList>
            <person name="Utami Y.D."/>
            <person name="Hiruma K."/>
        </authorList>
    </citation>
    <scope>NUCLEOTIDE SEQUENCE [LARGE SCALE GENOMIC DNA]</scope>
    <source>
        <strain evidence="1 2">MAFF 239500</strain>
    </source>
</reference>
<accession>A0AA37PGV7</accession>
<dbReference type="Proteomes" id="UP001055115">
    <property type="component" value="Unassembled WGS sequence"/>
</dbReference>
<keyword evidence="2" id="KW-1185">Reference proteome</keyword>